<gene>
    <name evidence="3" type="ORF">HHE01_15490</name>
</gene>
<dbReference type="PANTHER" id="PTHR46401:SF2">
    <property type="entry name" value="GLYCOSYLTRANSFERASE WBBK-RELATED"/>
    <property type="match status" value="1"/>
</dbReference>
<dbReference type="Proteomes" id="UP000046090">
    <property type="component" value="Unassembled WGS sequence"/>
</dbReference>
<evidence type="ECO:0000256" key="1">
    <source>
        <dbReference type="ARBA" id="ARBA00022679"/>
    </source>
</evidence>
<evidence type="ECO:0000313" key="3">
    <source>
        <dbReference type="EMBL" id="CRI33863.1"/>
    </source>
</evidence>
<proteinExistence type="predicted"/>
<name>A0A0K2Y4V8_HELHE</name>
<evidence type="ECO:0000313" key="4">
    <source>
        <dbReference type="Proteomes" id="UP000046090"/>
    </source>
</evidence>
<dbReference type="Gene3D" id="3.40.50.2000">
    <property type="entry name" value="Glycogen Phosphorylase B"/>
    <property type="match status" value="1"/>
</dbReference>
<dbReference type="Pfam" id="PF00534">
    <property type="entry name" value="Glycos_transf_1"/>
    <property type="match status" value="1"/>
</dbReference>
<keyword evidence="4" id="KW-1185">Reference proteome</keyword>
<accession>A0A0K2Y4V8</accession>
<protein>
    <recommendedName>
        <fullName evidence="2">Glycosyl transferase family 1 domain-containing protein</fullName>
    </recommendedName>
</protein>
<dbReference type="SUPFAM" id="SSF53756">
    <property type="entry name" value="UDP-Glycosyltransferase/glycogen phosphorylase"/>
    <property type="match status" value="1"/>
</dbReference>
<dbReference type="GeneID" id="76196516"/>
<dbReference type="AlphaFoldDB" id="A0A0K2Y4V8"/>
<dbReference type="GO" id="GO:0016757">
    <property type="term" value="F:glycosyltransferase activity"/>
    <property type="evidence" value="ECO:0007669"/>
    <property type="project" value="InterPro"/>
</dbReference>
<organism evidence="3 4">
    <name type="scientific">Helicobacter heilmannii</name>
    <dbReference type="NCBI Taxonomy" id="35817"/>
    <lineage>
        <taxon>Bacteria</taxon>
        <taxon>Pseudomonadati</taxon>
        <taxon>Campylobacterota</taxon>
        <taxon>Epsilonproteobacteria</taxon>
        <taxon>Campylobacterales</taxon>
        <taxon>Helicobacteraceae</taxon>
        <taxon>Helicobacter</taxon>
    </lineage>
</organism>
<dbReference type="EMBL" id="CDMK01000001">
    <property type="protein sequence ID" value="CRI33863.1"/>
    <property type="molecule type" value="Genomic_DNA"/>
</dbReference>
<dbReference type="RefSeq" id="WP_015105913.1">
    <property type="nucleotide sequence ID" value="NZ_AP026684.1"/>
</dbReference>
<dbReference type="InterPro" id="IPR001296">
    <property type="entry name" value="Glyco_trans_1"/>
</dbReference>
<dbReference type="GO" id="GO:0009103">
    <property type="term" value="P:lipopolysaccharide biosynthetic process"/>
    <property type="evidence" value="ECO:0007669"/>
    <property type="project" value="TreeGrafter"/>
</dbReference>
<evidence type="ECO:0000259" key="2">
    <source>
        <dbReference type="Pfam" id="PF00534"/>
    </source>
</evidence>
<reference evidence="4" key="1">
    <citation type="submission" date="2014-12" db="EMBL/GenBank/DDBJ databases">
        <authorList>
            <person name="Smet A."/>
        </authorList>
    </citation>
    <scope>NUCLEOTIDE SEQUENCE [LARGE SCALE GENOMIC DNA]</scope>
</reference>
<dbReference type="PANTHER" id="PTHR46401">
    <property type="entry name" value="GLYCOSYLTRANSFERASE WBBK-RELATED"/>
    <property type="match status" value="1"/>
</dbReference>
<keyword evidence="1" id="KW-0808">Transferase</keyword>
<sequence>MAGLIEAFKLLDEPLQERFKIVLTGADFDLSPRSQAQPTIHHQFRLCKRWFVTGTVFPCQLAVVGSLAEGFGLPMVEAMRASCVVLASNVFCMPEILGDAGIYCDPYNPIDIAKRLEIALTPMKLYAKSVSPKA</sequence>
<feature type="domain" description="Glycosyl transferase family 1" evidence="2">
    <location>
        <begin position="3"/>
        <end position="122"/>
    </location>
</feature>